<proteinExistence type="predicted"/>
<keyword evidence="1" id="KW-0479">Metal-binding</keyword>
<keyword evidence="5" id="KW-1185">Reference proteome</keyword>
<protein>
    <recommendedName>
        <fullName evidence="3">CCHC-type domain-containing protein</fullName>
    </recommendedName>
</protein>
<dbReference type="Proteomes" id="UP000719412">
    <property type="component" value="Unassembled WGS sequence"/>
</dbReference>
<dbReference type="PANTHER" id="PTHR46599">
    <property type="entry name" value="PIGGYBAC TRANSPOSABLE ELEMENT-DERIVED PROTEIN 4"/>
    <property type="match status" value="1"/>
</dbReference>
<accession>A0A8J6HLJ3</accession>
<reference evidence="4" key="1">
    <citation type="journal article" date="2020" name="J Insects Food Feed">
        <title>The yellow mealworm (Tenebrio molitor) genome: a resource for the emerging insects as food and feed industry.</title>
        <authorList>
            <person name="Eriksson T."/>
            <person name="Andere A."/>
            <person name="Kelstrup H."/>
            <person name="Emery V."/>
            <person name="Picard C."/>
        </authorList>
    </citation>
    <scope>NUCLEOTIDE SEQUENCE</scope>
    <source>
        <strain evidence="4">Stoneville</strain>
        <tissue evidence="4">Whole head</tissue>
    </source>
</reference>
<feature type="domain" description="CCHC-type" evidence="3">
    <location>
        <begin position="215"/>
        <end position="228"/>
    </location>
</feature>
<dbReference type="PROSITE" id="PS50158">
    <property type="entry name" value="ZF_CCHC"/>
    <property type="match status" value="1"/>
</dbReference>
<dbReference type="InterPro" id="IPR001878">
    <property type="entry name" value="Znf_CCHC"/>
</dbReference>
<comment type="caution">
    <text evidence="4">The sequence shown here is derived from an EMBL/GenBank/DDBJ whole genome shotgun (WGS) entry which is preliminary data.</text>
</comment>
<reference evidence="4" key="2">
    <citation type="submission" date="2021-08" db="EMBL/GenBank/DDBJ databases">
        <authorList>
            <person name="Eriksson T."/>
        </authorList>
    </citation>
    <scope>NUCLEOTIDE SEQUENCE</scope>
    <source>
        <strain evidence="4">Stoneville</strain>
        <tissue evidence="4">Whole head</tissue>
    </source>
</reference>
<evidence type="ECO:0000256" key="2">
    <source>
        <dbReference type="SAM" id="MobiDB-lite"/>
    </source>
</evidence>
<dbReference type="SUPFAM" id="SSF57756">
    <property type="entry name" value="Retrovirus zinc finger-like domains"/>
    <property type="match status" value="1"/>
</dbReference>
<feature type="region of interest" description="Disordered" evidence="2">
    <location>
        <begin position="418"/>
        <end position="468"/>
    </location>
</feature>
<dbReference type="GO" id="GO:0003676">
    <property type="term" value="F:nucleic acid binding"/>
    <property type="evidence" value="ECO:0007669"/>
    <property type="project" value="InterPro"/>
</dbReference>
<dbReference type="PANTHER" id="PTHR46599:SF3">
    <property type="entry name" value="PIGGYBAC TRANSPOSABLE ELEMENT-DERIVED PROTEIN 4"/>
    <property type="match status" value="1"/>
</dbReference>
<dbReference type="SMART" id="SM00343">
    <property type="entry name" value="ZnF_C2HC"/>
    <property type="match status" value="3"/>
</dbReference>
<gene>
    <name evidence="4" type="ORF">GEV33_006269</name>
</gene>
<dbReference type="AlphaFoldDB" id="A0A8J6HLJ3"/>
<feature type="compositionally biased region" description="Basic and acidic residues" evidence="2">
    <location>
        <begin position="262"/>
        <end position="276"/>
    </location>
</feature>
<dbReference type="InterPro" id="IPR029526">
    <property type="entry name" value="PGBD"/>
</dbReference>
<dbReference type="Pfam" id="PF13843">
    <property type="entry name" value="DDE_Tnp_1_7"/>
    <property type="match status" value="1"/>
</dbReference>
<sequence>MPDPVHLFKNIAAALRKGHKFYLSDHCHTNRWENTNTATGHQRTQVLTGHGNFRCHLHRFGKEDCDRCEKCPDAPDDPIHRIIECPKYLGDRNLYTRRQDVTSLTALPTVNPEVQPPLDGTSNSNGPRTRICEEKLGAGKNWRVSDLRPNRNNTQAATIIMRKQDADNILAEGSLRIGAVRCRVERRIATERCYRCWSFDHKAANCDGPDRTKACYRCGVEGHEARDCGNEEACPLCQKPGHKAGGRGCGVFRSALNKARRATNEKETRVFPKNEEEASTSDARQEFNSHTIRGQGTDEAVLTKGACVELAEYLLKNKTTMVGTLKENRKGNPKSVVKAKLKKGECVWKRKGGVVVTNWKDKRNVRMISTRNKHRMKETTSRKGAKKMKPECVVEYNSHMSGIDLSDQMLSYYSSPRKTIQNKSRDTGDGKENCHGSERVKKKNQEVTKRKLTRANKRRDVKAIQKTKTEYKEARKNLKLQKKREKELL</sequence>
<keyword evidence="1" id="KW-0863">Zinc-finger</keyword>
<feature type="region of interest" description="Disordered" evidence="2">
    <location>
        <begin position="262"/>
        <end position="285"/>
    </location>
</feature>
<dbReference type="Gene3D" id="4.10.60.10">
    <property type="entry name" value="Zinc finger, CCHC-type"/>
    <property type="match status" value="1"/>
</dbReference>
<evidence type="ECO:0000313" key="5">
    <source>
        <dbReference type="Proteomes" id="UP000719412"/>
    </source>
</evidence>
<evidence type="ECO:0000256" key="1">
    <source>
        <dbReference type="PROSITE-ProRule" id="PRU00047"/>
    </source>
</evidence>
<evidence type="ECO:0000259" key="3">
    <source>
        <dbReference type="PROSITE" id="PS50158"/>
    </source>
</evidence>
<keyword evidence="1" id="KW-0862">Zinc</keyword>
<dbReference type="InterPro" id="IPR036875">
    <property type="entry name" value="Znf_CCHC_sf"/>
</dbReference>
<feature type="compositionally biased region" description="Basic residues" evidence="2">
    <location>
        <begin position="450"/>
        <end position="460"/>
    </location>
</feature>
<dbReference type="EMBL" id="JABDTM020021408">
    <property type="protein sequence ID" value="KAH0816522.1"/>
    <property type="molecule type" value="Genomic_DNA"/>
</dbReference>
<feature type="compositionally biased region" description="Basic and acidic residues" evidence="2">
    <location>
        <begin position="423"/>
        <end position="449"/>
    </location>
</feature>
<evidence type="ECO:0000313" key="4">
    <source>
        <dbReference type="EMBL" id="KAH0816522.1"/>
    </source>
</evidence>
<dbReference type="GO" id="GO:0008270">
    <property type="term" value="F:zinc ion binding"/>
    <property type="evidence" value="ECO:0007669"/>
    <property type="project" value="UniProtKB-KW"/>
</dbReference>
<organism evidence="4 5">
    <name type="scientific">Tenebrio molitor</name>
    <name type="common">Yellow mealworm beetle</name>
    <dbReference type="NCBI Taxonomy" id="7067"/>
    <lineage>
        <taxon>Eukaryota</taxon>
        <taxon>Metazoa</taxon>
        <taxon>Ecdysozoa</taxon>
        <taxon>Arthropoda</taxon>
        <taxon>Hexapoda</taxon>
        <taxon>Insecta</taxon>
        <taxon>Pterygota</taxon>
        <taxon>Neoptera</taxon>
        <taxon>Endopterygota</taxon>
        <taxon>Coleoptera</taxon>
        <taxon>Polyphaga</taxon>
        <taxon>Cucujiformia</taxon>
        <taxon>Tenebrionidae</taxon>
        <taxon>Tenebrio</taxon>
    </lineage>
</organism>
<name>A0A8J6HLJ3_TENMO</name>